<dbReference type="InterPro" id="IPR011752">
    <property type="entry name" value="PilV_Myxo-type"/>
</dbReference>
<dbReference type="GO" id="GO:0035438">
    <property type="term" value="F:cyclic-di-GMP binding"/>
    <property type="evidence" value="ECO:0007669"/>
    <property type="project" value="InterPro"/>
</dbReference>
<evidence type="ECO:0000313" key="7">
    <source>
        <dbReference type="Proteomes" id="UP000321514"/>
    </source>
</evidence>
<proteinExistence type="predicted"/>
<dbReference type="STRING" id="1334629.MFUL124B02_06350"/>
<dbReference type="Proteomes" id="UP000183760">
    <property type="component" value="Unassembled WGS sequence"/>
</dbReference>
<sequence length="249" mass="27610">MTPGPENKRQHPRVPAVLKVEYADGRQARDVTENLSHSGLFVQTDQVFTLGDEVRLALSFPGLLDPVEVTGIVAWMRPAGVDQPGGVGVRVERAEDRRRLGDILSAAGPNSHAPHAEHEGYRVLIVEDNPHIIEMYSYVLKKLASGELHGKVPLEVHFAPDGHHALGMLREGRFSLVMTDLYMPVMDGFALVERIREEEALRAIPVIAISAGGKEAQDRALQLGVDIYLRKPVKFVEVLETVKQLLRIR</sequence>
<name>A0A511SVL3_MYXFU</name>
<keyword evidence="1 2" id="KW-0597">Phosphoprotein</keyword>
<comment type="caution">
    <text evidence="4">The sequence shown here is derived from an EMBL/GenBank/DDBJ whole genome shotgun (WGS) entry which is preliminary data.</text>
</comment>
<evidence type="ECO:0000313" key="4">
    <source>
        <dbReference type="EMBL" id="GEN05373.1"/>
    </source>
</evidence>
<feature type="modified residue" description="4-aspartylphosphate" evidence="2">
    <location>
        <position position="180"/>
    </location>
</feature>
<dbReference type="PROSITE" id="PS50110">
    <property type="entry name" value="RESPONSE_REGULATORY"/>
    <property type="match status" value="1"/>
</dbReference>
<dbReference type="NCBIfam" id="TIGR02266">
    <property type="entry name" value="gmx_TIGR02266"/>
    <property type="match status" value="1"/>
</dbReference>
<dbReference type="InterPro" id="IPR050595">
    <property type="entry name" value="Bact_response_regulator"/>
</dbReference>
<dbReference type="SMART" id="SM00448">
    <property type="entry name" value="REC"/>
    <property type="match status" value="1"/>
</dbReference>
<dbReference type="SUPFAM" id="SSF141371">
    <property type="entry name" value="PilZ domain-like"/>
    <property type="match status" value="1"/>
</dbReference>
<gene>
    <name evidence="4" type="ORF">MFU01_04100</name>
    <name evidence="5" type="ORF">SAMN05443572_1011082</name>
</gene>
<protein>
    <submittedName>
        <fullName evidence="5">Myxococcus xanthus paralogous domain TIGR02266</fullName>
    </submittedName>
</protein>
<evidence type="ECO:0000256" key="1">
    <source>
        <dbReference type="ARBA" id="ARBA00022553"/>
    </source>
</evidence>
<evidence type="ECO:0000259" key="3">
    <source>
        <dbReference type="PROSITE" id="PS50110"/>
    </source>
</evidence>
<keyword evidence="6" id="KW-1185">Reference proteome</keyword>
<dbReference type="Pfam" id="PF00072">
    <property type="entry name" value="Response_reg"/>
    <property type="match status" value="1"/>
</dbReference>
<reference evidence="4 7" key="2">
    <citation type="submission" date="2019-07" db="EMBL/GenBank/DDBJ databases">
        <title>Whole genome shotgun sequence of Myxococcus fulvus NBRC 100333.</title>
        <authorList>
            <person name="Hosoyama A."/>
            <person name="Uohara A."/>
            <person name="Ohji S."/>
            <person name="Ichikawa N."/>
        </authorList>
    </citation>
    <scope>NUCLEOTIDE SEQUENCE [LARGE SCALE GENOMIC DNA]</scope>
    <source>
        <strain evidence="4 7">NBRC 100333</strain>
    </source>
</reference>
<dbReference type="SUPFAM" id="SSF52172">
    <property type="entry name" value="CheY-like"/>
    <property type="match status" value="1"/>
</dbReference>
<dbReference type="OrthoDB" id="7631574at2"/>
<dbReference type="InterPro" id="IPR001789">
    <property type="entry name" value="Sig_transdc_resp-reg_receiver"/>
</dbReference>
<reference evidence="5 6" key="1">
    <citation type="submission" date="2016-10" db="EMBL/GenBank/DDBJ databases">
        <authorList>
            <person name="Varghese N."/>
            <person name="Submissions S."/>
        </authorList>
    </citation>
    <scope>NUCLEOTIDE SEQUENCE [LARGE SCALE GENOMIC DNA]</scope>
    <source>
        <strain evidence="5 6">DSM 16525</strain>
    </source>
</reference>
<dbReference type="InterPro" id="IPR009875">
    <property type="entry name" value="PilZ_domain"/>
</dbReference>
<accession>A0A511SVL3</accession>
<feature type="domain" description="Response regulatory" evidence="3">
    <location>
        <begin position="122"/>
        <end position="246"/>
    </location>
</feature>
<dbReference type="PANTHER" id="PTHR44591:SF3">
    <property type="entry name" value="RESPONSE REGULATORY DOMAIN-CONTAINING PROTEIN"/>
    <property type="match status" value="1"/>
</dbReference>
<evidence type="ECO:0000256" key="2">
    <source>
        <dbReference type="PROSITE-ProRule" id="PRU00169"/>
    </source>
</evidence>
<dbReference type="GO" id="GO:0000160">
    <property type="term" value="P:phosphorelay signal transduction system"/>
    <property type="evidence" value="ECO:0007669"/>
    <property type="project" value="InterPro"/>
</dbReference>
<organism evidence="4 7">
    <name type="scientific">Myxococcus fulvus</name>
    <dbReference type="NCBI Taxonomy" id="33"/>
    <lineage>
        <taxon>Bacteria</taxon>
        <taxon>Pseudomonadati</taxon>
        <taxon>Myxococcota</taxon>
        <taxon>Myxococcia</taxon>
        <taxon>Myxococcales</taxon>
        <taxon>Cystobacterineae</taxon>
        <taxon>Myxococcaceae</taxon>
        <taxon>Myxococcus</taxon>
    </lineage>
</organism>
<evidence type="ECO:0000313" key="5">
    <source>
        <dbReference type="EMBL" id="SET09286.1"/>
    </source>
</evidence>
<dbReference type="InterPro" id="IPR011006">
    <property type="entry name" value="CheY-like_superfamily"/>
</dbReference>
<dbReference type="RefSeq" id="WP_046711233.1">
    <property type="nucleotide sequence ID" value="NZ_BJXR01000006.1"/>
</dbReference>
<dbReference type="Pfam" id="PF07238">
    <property type="entry name" value="PilZ"/>
    <property type="match status" value="1"/>
</dbReference>
<dbReference type="EMBL" id="FOIB01000001">
    <property type="protein sequence ID" value="SET09286.1"/>
    <property type="molecule type" value="Genomic_DNA"/>
</dbReference>
<evidence type="ECO:0000313" key="6">
    <source>
        <dbReference type="Proteomes" id="UP000183760"/>
    </source>
</evidence>
<dbReference type="Gene3D" id="3.40.50.2300">
    <property type="match status" value="1"/>
</dbReference>
<dbReference type="Gene3D" id="2.40.10.220">
    <property type="entry name" value="predicted glycosyltransferase like domains"/>
    <property type="match status" value="1"/>
</dbReference>
<dbReference type="PANTHER" id="PTHR44591">
    <property type="entry name" value="STRESS RESPONSE REGULATOR PROTEIN 1"/>
    <property type="match status" value="1"/>
</dbReference>
<dbReference type="EMBL" id="BJXR01000006">
    <property type="protein sequence ID" value="GEN05373.1"/>
    <property type="molecule type" value="Genomic_DNA"/>
</dbReference>
<dbReference type="AlphaFoldDB" id="A0A511SVL3"/>
<dbReference type="Proteomes" id="UP000321514">
    <property type="component" value="Unassembled WGS sequence"/>
</dbReference>